<keyword evidence="2" id="KW-1185">Reference proteome</keyword>
<protein>
    <recommendedName>
        <fullName evidence="3">Integrase-like protein</fullName>
    </recommendedName>
</protein>
<evidence type="ECO:0000313" key="1">
    <source>
        <dbReference type="EMBL" id="TDR31818.1"/>
    </source>
</evidence>
<name>A0A4R6Y8U2_9BURK</name>
<reference evidence="1 2" key="1">
    <citation type="submission" date="2019-03" db="EMBL/GenBank/DDBJ databases">
        <title>Genomic Encyclopedia of Type Strains, Phase IV (KMG-IV): sequencing the most valuable type-strain genomes for metagenomic binning, comparative biology and taxonomic classification.</title>
        <authorList>
            <person name="Goeker M."/>
        </authorList>
    </citation>
    <scope>NUCLEOTIDE SEQUENCE [LARGE SCALE GENOMIC DNA]</scope>
    <source>
        <strain evidence="1 2">DSM 102852</strain>
    </source>
</reference>
<dbReference type="RefSeq" id="WP_133619528.1">
    <property type="nucleotide sequence ID" value="NZ_SNZE01000007.1"/>
</dbReference>
<evidence type="ECO:0008006" key="3">
    <source>
        <dbReference type="Google" id="ProtNLM"/>
    </source>
</evidence>
<sequence>MTKFTSTVSQVAQRSNSTCPVEAAVIAQTDISDYFQWYDSEREHSSLNEQTPDELYFKTIKALNIVLSYWSHPCSPNKTPADRAGVLM</sequence>
<proteinExistence type="predicted"/>
<accession>A0A4R6Y8U2</accession>
<dbReference type="EMBL" id="SNZE01000007">
    <property type="protein sequence ID" value="TDR31818.1"/>
    <property type="molecule type" value="Genomic_DNA"/>
</dbReference>
<dbReference type="Proteomes" id="UP000294480">
    <property type="component" value="Unassembled WGS sequence"/>
</dbReference>
<dbReference type="OrthoDB" id="9816028at2"/>
<comment type="caution">
    <text evidence="1">The sequence shown here is derived from an EMBL/GenBank/DDBJ whole genome shotgun (WGS) entry which is preliminary data.</text>
</comment>
<gene>
    <name evidence="1" type="ORF">DFR44_10735</name>
</gene>
<organism evidence="1 2">
    <name type="scientific">Hydromonas duriensis</name>
    <dbReference type="NCBI Taxonomy" id="1527608"/>
    <lineage>
        <taxon>Bacteria</taxon>
        <taxon>Pseudomonadati</taxon>
        <taxon>Pseudomonadota</taxon>
        <taxon>Betaproteobacteria</taxon>
        <taxon>Burkholderiales</taxon>
        <taxon>Burkholderiaceae</taxon>
        <taxon>Hydromonas</taxon>
    </lineage>
</organism>
<dbReference type="AlphaFoldDB" id="A0A4R6Y8U2"/>
<evidence type="ECO:0000313" key="2">
    <source>
        <dbReference type="Proteomes" id="UP000294480"/>
    </source>
</evidence>